<organism evidence="2">
    <name type="scientific">Pseudarthrobacter sulfonivorans</name>
    <dbReference type="NCBI Taxonomy" id="121292"/>
    <lineage>
        <taxon>Bacteria</taxon>
        <taxon>Bacillati</taxon>
        <taxon>Actinomycetota</taxon>
        <taxon>Actinomycetes</taxon>
        <taxon>Micrococcales</taxon>
        <taxon>Micrococcaceae</taxon>
        <taxon>Pseudarthrobacter</taxon>
    </lineage>
</organism>
<dbReference type="EMBL" id="CP013747">
    <property type="protein sequence ID" value="ALV43224.1"/>
    <property type="molecule type" value="Genomic_DNA"/>
</dbReference>
<dbReference type="KEGG" id="psul:AU252_20375"/>
<keyword evidence="1" id="KW-0812">Transmembrane</keyword>
<reference evidence="2 3" key="1">
    <citation type="submission" date="2015-12" db="EMBL/GenBank/DDBJ databases">
        <authorList>
            <person name="Shamseldin A."/>
            <person name="Moawad H."/>
            <person name="Abd El-Rahim W.M."/>
            <person name="Sadowsky M.J."/>
        </authorList>
    </citation>
    <scope>NUCLEOTIDE SEQUENCE [LARGE SCALE GENOMIC DNA]</scope>
    <source>
        <strain evidence="2 3">Ar51</strain>
    </source>
</reference>
<evidence type="ECO:0000256" key="1">
    <source>
        <dbReference type="SAM" id="Phobius"/>
    </source>
</evidence>
<feature type="transmembrane region" description="Helical" evidence="1">
    <location>
        <begin position="38"/>
        <end position="64"/>
    </location>
</feature>
<feature type="transmembrane region" description="Helical" evidence="1">
    <location>
        <begin position="137"/>
        <end position="153"/>
    </location>
</feature>
<sequence>MLDRPESLSSRGEPDPLGGVDSFGSLESFGFWGSGEPVGLLGALVGLLVLGALVGSLGSLSLGFWGSGEPVGLLGALVGLLVLGALVGSLGSLSLGFWGPGEPVGLLGALVGLLVLGALVGSLGSLSLGFWGPGEPVGLLGALVGLLVLGALWPDAVGTLNDGGKGDSRFTTKIPRSSSSSARTFTTTIITVCRFLRHTPGCGNILPSIYLWFASGVDGRYLWLVVSVGAPESWPFRQAEKCVIQRGNLFDLLAVLVSSIQVQPDKDADLLLKALTGEL</sequence>
<protein>
    <submittedName>
        <fullName evidence="2">Uncharacterized protein</fullName>
    </submittedName>
</protein>
<keyword evidence="1" id="KW-1133">Transmembrane helix</keyword>
<dbReference type="AlphaFoldDB" id="A0A0U3PLF9"/>
<feature type="transmembrane region" description="Helical" evidence="1">
    <location>
        <begin position="71"/>
        <end position="98"/>
    </location>
</feature>
<feature type="transmembrane region" description="Helical" evidence="1">
    <location>
        <begin position="104"/>
        <end position="130"/>
    </location>
</feature>
<accession>A0A0U3PLF9</accession>
<proteinExistence type="predicted"/>
<evidence type="ECO:0000313" key="2">
    <source>
        <dbReference type="EMBL" id="ALV43224.1"/>
    </source>
</evidence>
<gene>
    <name evidence="2" type="ORF">AU252_20375</name>
</gene>
<keyword evidence="1" id="KW-0472">Membrane</keyword>
<evidence type="ECO:0000313" key="3">
    <source>
        <dbReference type="Proteomes" id="UP000065151"/>
    </source>
</evidence>
<dbReference type="Proteomes" id="UP000065151">
    <property type="component" value="Chromosome"/>
</dbReference>
<name>A0A0U3PLF9_9MICC</name>